<dbReference type="OrthoDB" id="5084676at2759"/>
<reference evidence="2 3" key="1">
    <citation type="submission" date="2020-05" db="EMBL/GenBank/DDBJ databases">
        <title>Identification and distribution of gene clusters putatively required for synthesis of sphingolipid metabolism inhibitors in phylogenetically diverse species of the filamentous fungus Fusarium.</title>
        <authorList>
            <person name="Kim H.-S."/>
            <person name="Busman M."/>
            <person name="Brown D.W."/>
            <person name="Divon H."/>
            <person name="Uhlig S."/>
            <person name="Proctor R.H."/>
        </authorList>
    </citation>
    <scope>NUCLEOTIDE SEQUENCE [LARGE SCALE GENOMIC DNA]</scope>
    <source>
        <strain evidence="2 3">NRRL 66235</strain>
    </source>
</reference>
<accession>A0A8H5YNL0</accession>
<organism evidence="2 3">
    <name type="scientific">Fusarium mundagurra</name>
    <dbReference type="NCBI Taxonomy" id="1567541"/>
    <lineage>
        <taxon>Eukaryota</taxon>
        <taxon>Fungi</taxon>
        <taxon>Dikarya</taxon>
        <taxon>Ascomycota</taxon>
        <taxon>Pezizomycotina</taxon>
        <taxon>Sordariomycetes</taxon>
        <taxon>Hypocreomycetidae</taxon>
        <taxon>Hypocreales</taxon>
        <taxon>Nectriaceae</taxon>
        <taxon>Fusarium</taxon>
        <taxon>Fusarium fujikuroi species complex</taxon>
    </lineage>
</organism>
<evidence type="ECO:0000313" key="2">
    <source>
        <dbReference type="EMBL" id="KAF5715414.1"/>
    </source>
</evidence>
<evidence type="ECO:0000313" key="3">
    <source>
        <dbReference type="Proteomes" id="UP000544331"/>
    </source>
</evidence>
<gene>
    <name evidence="2" type="ORF">FMUND_6896</name>
</gene>
<feature type="signal peptide" evidence="1">
    <location>
        <begin position="1"/>
        <end position="15"/>
    </location>
</feature>
<dbReference type="AlphaFoldDB" id="A0A8H5YNL0"/>
<sequence>MKFSHLLPFIGLAQAIPTPNPSHPSIFDNPTIPVGAPASFKDLPALPHVRRAAAATPQNLLNVSFCDVTVTGDPGFYTSWKAQTTKGRLYIADAIPSPGTKNGANPYEVFLNTGSLAAGGGIMIATNKCLLTLPNRIGTSNVDYAQVRIASDGNTVATVDYSNLGNPRTESPVQFTTEPNIGTVDDRFYGPPTRRLAYAPSFISVKIGDKGIVSGGVLLTSNPNGSGSIDYFARIAGVCGNMRMPIVA</sequence>
<evidence type="ECO:0000256" key="1">
    <source>
        <dbReference type="SAM" id="SignalP"/>
    </source>
</evidence>
<protein>
    <submittedName>
        <fullName evidence="2">Uncharacterized protein</fullName>
    </submittedName>
</protein>
<feature type="chain" id="PRO_5034550972" evidence="1">
    <location>
        <begin position="16"/>
        <end position="248"/>
    </location>
</feature>
<name>A0A8H5YNL0_9HYPO</name>
<keyword evidence="1" id="KW-0732">Signal</keyword>
<dbReference type="EMBL" id="JAAOAN010000227">
    <property type="protein sequence ID" value="KAF5715414.1"/>
    <property type="molecule type" value="Genomic_DNA"/>
</dbReference>
<comment type="caution">
    <text evidence="2">The sequence shown here is derived from an EMBL/GenBank/DDBJ whole genome shotgun (WGS) entry which is preliminary data.</text>
</comment>
<dbReference type="Proteomes" id="UP000544331">
    <property type="component" value="Unassembled WGS sequence"/>
</dbReference>
<keyword evidence="3" id="KW-1185">Reference proteome</keyword>
<proteinExistence type="predicted"/>